<dbReference type="InterPro" id="IPR011258">
    <property type="entry name" value="BPG-indep_PGM_N"/>
</dbReference>
<evidence type="ECO:0000256" key="2">
    <source>
        <dbReference type="ARBA" id="ARBA00002315"/>
    </source>
</evidence>
<feature type="binding site" evidence="9 13">
    <location>
        <position position="442"/>
    </location>
    <ligand>
        <name>Mn(2+)</name>
        <dbReference type="ChEBI" id="CHEBI:29035"/>
        <label>2</label>
    </ligand>
</feature>
<dbReference type="PANTHER" id="PTHR31637:SF0">
    <property type="entry name" value="2,3-BISPHOSPHOGLYCERATE-INDEPENDENT PHOSPHOGLYCERATE MUTASE"/>
    <property type="match status" value="1"/>
</dbReference>
<dbReference type="Gene3D" id="3.40.720.10">
    <property type="entry name" value="Alkaline Phosphatase, subunit A"/>
    <property type="match status" value="1"/>
</dbReference>
<organism evidence="17">
    <name type="scientific">Thiothrix fructosivorans</name>
    <dbReference type="NCBI Taxonomy" id="111770"/>
    <lineage>
        <taxon>Bacteria</taxon>
        <taxon>Pseudomonadati</taxon>
        <taxon>Pseudomonadota</taxon>
        <taxon>Gammaproteobacteria</taxon>
        <taxon>Thiotrichales</taxon>
        <taxon>Thiotrichaceae</taxon>
        <taxon>Thiothrix</taxon>
    </lineage>
</organism>
<evidence type="ECO:0000313" key="18">
    <source>
        <dbReference type="Proteomes" id="UP000664466"/>
    </source>
</evidence>
<dbReference type="GO" id="GO:0004619">
    <property type="term" value="F:phosphoglycerate mutase activity"/>
    <property type="evidence" value="ECO:0007669"/>
    <property type="project" value="UniProtKB-UniRule"/>
</dbReference>
<evidence type="ECO:0000256" key="10">
    <source>
        <dbReference type="NCBIfam" id="TIGR01307"/>
    </source>
</evidence>
<keyword evidence="5 9" id="KW-0479">Metal-binding</keyword>
<evidence type="ECO:0000256" key="9">
    <source>
        <dbReference type="HAMAP-Rule" id="MF_01038"/>
    </source>
</evidence>
<feature type="binding site" evidence="9 12">
    <location>
        <position position="130"/>
    </location>
    <ligand>
        <name>substrate</name>
    </ligand>
</feature>
<dbReference type="InterPro" id="IPR036646">
    <property type="entry name" value="PGAM_B_sf"/>
</dbReference>
<comment type="cofactor">
    <cofactor evidence="9">
        <name>Mn(2+)</name>
        <dbReference type="ChEBI" id="CHEBI:29035"/>
    </cofactor>
    <text evidence="9">Binds 2 manganese ions per subunit.</text>
</comment>
<evidence type="ECO:0000256" key="5">
    <source>
        <dbReference type="ARBA" id="ARBA00022723"/>
    </source>
</evidence>
<feature type="binding site" evidence="9 13">
    <location>
        <position position="405"/>
    </location>
    <ligand>
        <name>Mn(2+)</name>
        <dbReference type="ChEBI" id="CHEBI:29035"/>
        <label>1</label>
    </ligand>
</feature>
<dbReference type="GO" id="GO:0030145">
    <property type="term" value="F:manganese ion binding"/>
    <property type="evidence" value="ECO:0007669"/>
    <property type="project" value="UniProtKB-UniRule"/>
</dbReference>
<dbReference type="Proteomes" id="UP000664466">
    <property type="component" value="Unassembled WGS sequence"/>
</dbReference>
<reference evidence="17" key="2">
    <citation type="submission" date="2021-04" db="EMBL/GenBank/DDBJ databases">
        <title>Complete Genome and methylome analysis of Thiothrix fructosivorans ATCC 49748.</title>
        <authorList>
            <person name="Fomenkov A."/>
            <person name="Sun L."/>
            <person name="Vincze T."/>
            <person name="Grabovich M.Y."/>
            <person name="Roberts R.J."/>
        </authorList>
    </citation>
    <scope>NUCLEOTIDE SEQUENCE</scope>
    <source>
        <strain evidence="17">ATCC 49748</strain>
    </source>
</reference>
<dbReference type="GO" id="GO:0006007">
    <property type="term" value="P:glucose catabolic process"/>
    <property type="evidence" value="ECO:0007669"/>
    <property type="project" value="InterPro"/>
</dbReference>
<evidence type="ECO:0000256" key="13">
    <source>
        <dbReference type="PIRSR" id="PIRSR001492-3"/>
    </source>
</evidence>
<gene>
    <name evidence="9" type="primary">gpmI</name>
    <name evidence="17" type="ORF">J1836_005130</name>
    <name evidence="16" type="ORF">J1836_07700</name>
</gene>
<dbReference type="InterPro" id="IPR006124">
    <property type="entry name" value="Metalloenzyme"/>
</dbReference>
<dbReference type="NCBIfam" id="TIGR01307">
    <property type="entry name" value="pgm_bpd_ind"/>
    <property type="match status" value="1"/>
</dbReference>
<feature type="binding site" evidence="9 12">
    <location>
        <position position="196"/>
    </location>
    <ligand>
        <name>substrate</name>
    </ligand>
</feature>
<feature type="binding site" evidence="9 12">
    <location>
        <begin position="261"/>
        <end position="264"/>
    </location>
    <ligand>
        <name>substrate</name>
    </ligand>
</feature>
<dbReference type="EC" id="5.4.2.12" evidence="9 10"/>
<keyword evidence="6 9" id="KW-0324">Glycolysis</keyword>
<name>A0A8B0SHV0_9GAMM</name>
<keyword evidence="18" id="KW-1185">Reference proteome</keyword>
<feature type="active site" description="Phosphoserine intermediate" evidence="9 11">
    <location>
        <position position="69"/>
    </location>
</feature>
<dbReference type="Pfam" id="PF06415">
    <property type="entry name" value="iPGM_N"/>
    <property type="match status" value="1"/>
</dbReference>
<feature type="binding site" evidence="9 12">
    <location>
        <begin position="159"/>
        <end position="160"/>
    </location>
    <ligand>
        <name>substrate</name>
    </ligand>
</feature>
<proteinExistence type="inferred from homology"/>
<feature type="binding site" evidence="9 13">
    <location>
        <position position="69"/>
    </location>
    <ligand>
        <name>Mn(2+)</name>
        <dbReference type="ChEBI" id="CHEBI:29035"/>
        <label>2</label>
    </ligand>
</feature>
<dbReference type="SUPFAM" id="SSF53649">
    <property type="entry name" value="Alkaline phosphatase-like"/>
    <property type="match status" value="1"/>
</dbReference>
<dbReference type="InterPro" id="IPR005995">
    <property type="entry name" value="Pgm_bpd_ind"/>
</dbReference>
<evidence type="ECO:0000256" key="4">
    <source>
        <dbReference type="ARBA" id="ARBA00008819"/>
    </source>
</evidence>
<comment type="catalytic activity">
    <reaction evidence="1 9">
        <text>(2R)-2-phosphoglycerate = (2R)-3-phosphoglycerate</text>
        <dbReference type="Rhea" id="RHEA:15901"/>
        <dbReference type="ChEBI" id="CHEBI:58272"/>
        <dbReference type="ChEBI" id="CHEBI:58289"/>
        <dbReference type="EC" id="5.4.2.12"/>
    </reaction>
</comment>
<dbReference type="HAMAP" id="MF_01038">
    <property type="entry name" value="GpmI"/>
    <property type="match status" value="1"/>
</dbReference>
<evidence type="ECO:0000256" key="3">
    <source>
        <dbReference type="ARBA" id="ARBA00004798"/>
    </source>
</evidence>
<evidence type="ECO:0000256" key="8">
    <source>
        <dbReference type="ARBA" id="ARBA00023235"/>
    </source>
</evidence>
<dbReference type="EMBL" id="JAFMPM010000006">
    <property type="protein sequence ID" value="MBO0612809.1"/>
    <property type="molecule type" value="Genomic_DNA"/>
</dbReference>
<feature type="binding site" evidence="9 13">
    <location>
        <position position="401"/>
    </location>
    <ligand>
        <name>Mn(2+)</name>
        <dbReference type="ChEBI" id="CHEBI:29035"/>
        <label>1</label>
    </ligand>
</feature>
<feature type="binding site" evidence="9 12">
    <location>
        <position position="334"/>
    </location>
    <ligand>
        <name>substrate</name>
    </ligand>
</feature>
<evidence type="ECO:0000256" key="7">
    <source>
        <dbReference type="ARBA" id="ARBA00023211"/>
    </source>
</evidence>
<feature type="domain" description="Metalloenzyme" evidence="14">
    <location>
        <begin position="12"/>
        <end position="498"/>
    </location>
</feature>
<accession>A0A8B0SHV0</accession>
<keyword evidence="7 9" id="KW-0464">Manganese</keyword>
<reference evidence="16 18" key="1">
    <citation type="submission" date="2021-03" db="EMBL/GenBank/DDBJ databases">
        <title>Draft genome and methylome analysis of Thiotrix fructosivoruns ATCC 49748.</title>
        <authorList>
            <person name="Fomenkov A."/>
            <person name="Grabovich M.Y."/>
            <person name="Roberts R.J."/>
        </authorList>
    </citation>
    <scope>NUCLEOTIDE SEQUENCE [LARGE SCALE GENOMIC DNA]</scope>
    <source>
        <strain evidence="16 18">ATCC 49748</strain>
    </source>
</reference>
<evidence type="ECO:0000256" key="6">
    <source>
        <dbReference type="ARBA" id="ARBA00023152"/>
    </source>
</evidence>
<feature type="binding site" evidence="9 12">
    <location>
        <position position="190"/>
    </location>
    <ligand>
        <name>substrate</name>
    </ligand>
</feature>
<comment type="similarity">
    <text evidence="4 9">Belongs to the BPG-independent phosphoglycerate mutase family.</text>
</comment>
<feature type="binding site" evidence="9 13">
    <location>
        <position position="461"/>
    </location>
    <ligand>
        <name>Mn(2+)</name>
        <dbReference type="ChEBI" id="CHEBI:29035"/>
        <label>1</label>
    </ligand>
</feature>
<comment type="function">
    <text evidence="2 9">Catalyzes the interconversion of 2-phosphoglycerate and 3-phosphoglycerate.</text>
</comment>
<dbReference type="EMBL" id="CP072748">
    <property type="protein sequence ID" value="QTX11733.1"/>
    <property type="molecule type" value="Genomic_DNA"/>
</dbReference>
<evidence type="ECO:0000259" key="15">
    <source>
        <dbReference type="Pfam" id="PF06415"/>
    </source>
</evidence>
<dbReference type="InterPro" id="IPR017850">
    <property type="entry name" value="Alkaline_phosphatase_core_sf"/>
</dbReference>
<evidence type="ECO:0000256" key="11">
    <source>
        <dbReference type="PIRSR" id="PIRSR001492-1"/>
    </source>
</evidence>
<dbReference type="UniPathway" id="UPA00109">
    <property type="reaction ID" value="UER00186"/>
</dbReference>
<feature type="binding site" evidence="9 13">
    <location>
        <position position="19"/>
    </location>
    <ligand>
        <name>Mn(2+)</name>
        <dbReference type="ChEBI" id="CHEBI:29035"/>
        <label>2</label>
    </ligand>
</feature>
<evidence type="ECO:0000259" key="14">
    <source>
        <dbReference type="Pfam" id="PF01676"/>
    </source>
</evidence>
<keyword evidence="8 9" id="KW-0413">Isomerase</keyword>
<evidence type="ECO:0000256" key="12">
    <source>
        <dbReference type="PIRSR" id="PIRSR001492-2"/>
    </source>
</evidence>
<dbReference type="SUPFAM" id="SSF64158">
    <property type="entry name" value="2,3-Bisphosphoglycerate-independent phosphoglycerate mutase, substrate-binding domain"/>
    <property type="match status" value="1"/>
</dbReference>
<evidence type="ECO:0000313" key="17">
    <source>
        <dbReference type="EMBL" id="QTX11733.1"/>
    </source>
</evidence>
<evidence type="ECO:0000256" key="1">
    <source>
        <dbReference type="ARBA" id="ARBA00000370"/>
    </source>
</evidence>
<dbReference type="AlphaFoldDB" id="A0A8B0SHV0"/>
<comment type="pathway">
    <text evidence="3 9">Carbohydrate degradation; glycolysis; pyruvate from D-glyceraldehyde 3-phosphate: step 3/5.</text>
</comment>
<evidence type="ECO:0000313" key="16">
    <source>
        <dbReference type="EMBL" id="MBO0612809.1"/>
    </source>
</evidence>
<dbReference type="CDD" id="cd16010">
    <property type="entry name" value="iPGM"/>
    <property type="match status" value="1"/>
</dbReference>
<dbReference type="PANTHER" id="PTHR31637">
    <property type="entry name" value="2,3-BISPHOSPHOGLYCERATE-INDEPENDENT PHOSPHOGLYCERATE MUTASE"/>
    <property type="match status" value="1"/>
</dbReference>
<dbReference type="GO" id="GO:0006096">
    <property type="term" value="P:glycolytic process"/>
    <property type="evidence" value="ECO:0007669"/>
    <property type="project" value="UniProtKB-UniRule"/>
</dbReference>
<dbReference type="Pfam" id="PF01676">
    <property type="entry name" value="Metalloenzyme"/>
    <property type="match status" value="1"/>
</dbReference>
<comment type="subunit">
    <text evidence="9">Monomer.</text>
</comment>
<sequence>MKSRHSNVPRRKTILVILDGVGVNPSKRFNAVHEADTPNFDRYFGQYPHTTLNASGRSVGLPDGQMGNSEVGHMTIGCGSILRQDLVRIEDAIDDRSFFKNHSLLNALESAKADKRPLHLLGLVSDGGVHSHMTHIIALLKACMEHSVKPVLHVITDGRDTAPRVAKQFIQQIQNVMEMTGGEIATVTGRFYAMDRDNRWERTQLAWNAMVRGIGTPASSALQAVDDAYAAGETDEFIKPRIMPNAELIQSNDTVLFFNFRNDRPRQTAKALADPDFTDFDRGDFEAVSLTTMTEYDKRLLAPVIFSPERPATNLAQTISLAGLKQLHCAETEKYAHVTFFFNGGRERTYAGEERIVIPSPKVETYDDQPEMSAKEVADTIINAIEQDKYCFIVVNFANGDMVGHTAVPAAVIKAVEALDREVGRLLDSAVAHDYSVIMTADHGNCDEYIDPLTGEPNTQHTVYPVPCLIMDKSNWRLSTEGGLSNLAPTVLQLMGLPKPEGMRGKSLLLEEITKGQSSDGAYK</sequence>
<dbReference type="PIRSF" id="PIRSF001492">
    <property type="entry name" value="IPGAM"/>
    <property type="match status" value="1"/>
</dbReference>
<dbReference type="FunFam" id="3.40.1450.10:FF:000002">
    <property type="entry name" value="2,3-bisphosphoglycerate-independent phosphoglycerate mutase"/>
    <property type="match status" value="1"/>
</dbReference>
<dbReference type="GO" id="GO:0005829">
    <property type="term" value="C:cytosol"/>
    <property type="evidence" value="ECO:0007669"/>
    <property type="project" value="TreeGrafter"/>
</dbReference>
<feature type="domain" description="BPG-independent PGAM N-terminal" evidence="15">
    <location>
        <begin position="89"/>
        <end position="298"/>
    </location>
</feature>
<protein>
    <recommendedName>
        <fullName evidence="9 10">2,3-bisphosphoglycerate-independent phosphoglycerate mutase</fullName>
        <shortName evidence="9">BPG-independent PGAM</shortName>
        <shortName evidence="9">Phosphoglyceromutase</shortName>
        <shortName evidence="9">iPGM</shortName>
        <ecNumber evidence="9 10">5.4.2.12</ecNumber>
    </recommendedName>
</protein>
<dbReference type="Gene3D" id="3.40.1450.10">
    <property type="entry name" value="BPG-independent phosphoglycerate mutase, domain B"/>
    <property type="match status" value="1"/>
</dbReference>
<feature type="binding site" evidence="9 13">
    <location>
        <position position="443"/>
    </location>
    <ligand>
        <name>Mn(2+)</name>
        <dbReference type="ChEBI" id="CHEBI:29035"/>
        <label>2</label>
    </ligand>
</feature>